<name>A0A927A0M6_9NOST</name>
<protein>
    <submittedName>
        <fullName evidence="1">Type II toxin-antitoxin system HigB family toxin</fullName>
    </submittedName>
</protein>
<dbReference type="GO" id="GO:0004519">
    <property type="term" value="F:endonuclease activity"/>
    <property type="evidence" value="ECO:0007669"/>
    <property type="project" value="InterPro"/>
</dbReference>
<comment type="caution">
    <text evidence="1">The sequence shown here is derived from an EMBL/GenBank/DDBJ whole genome shotgun (WGS) entry which is preliminary data.</text>
</comment>
<proteinExistence type="predicted"/>
<gene>
    <name evidence="1" type="ORF">H6G06_09065</name>
</gene>
<dbReference type="InterPro" id="IPR018669">
    <property type="entry name" value="Toxin_HigB"/>
</dbReference>
<evidence type="ECO:0000313" key="1">
    <source>
        <dbReference type="EMBL" id="MBD2293633.1"/>
    </source>
</evidence>
<organism evidence="1 2">
    <name type="scientific">Anabaena sphaerica FACHB-251</name>
    <dbReference type="NCBI Taxonomy" id="2692883"/>
    <lineage>
        <taxon>Bacteria</taxon>
        <taxon>Bacillati</taxon>
        <taxon>Cyanobacteriota</taxon>
        <taxon>Cyanophyceae</taxon>
        <taxon>Nostocales</taxon>
        <taxon>Nostocaceae</taxon>
        <taxon>Anabaena</taxon>
    </lineage>
</organism>
<dbReference type="RefSeq" id="WP_190559245.1">
    <property type="nucleotide sequence ID" value="NZ_JACJQU010000004.1"/>
</dbReference>
<dbReference type="Pfam" id="PF09907">
    <property type="entry name" value="HigB_toxin"/>
    <property type="match status" value="2"/>
</dbReference>
<accession>A0A927A0M6</accession>
<keyword evidence="2" id="KW-1185">Reference proteome</keyword>
<dbReference type="GO" id="GO:0003723">
    <property type="term" value="F:RNA binding"/>
    <property type="evidence" value="ECO:0007669"/>
    <property type="project" value="InterPro"/>
</dbReference>
<dbReference type="Proteomes" id="UP000662185">
    <property type="component" value="Unassembled WGS sequence"/>
</dbReference>
<dbReference type="EMBL" id="JACJQU010000004">
    <property type="protein sequence ID" value="MBD2293633.1"/>
    <property type="molecule type" value="Genomic_DNA"/>
</dbReference>
<dbReference type="AlphaFoldDB" id="A0A927A0M6"/>
<reference evidence="2" key="1">
    <citation type="journal article" date="2020" name="ISME J.">
        <title>Comparative genomics reveals insights into cyanobacterial evolution and habitat adaptation.</title>
        <authorList>
            <person name="Chen M.Y."/>
            <person name="Teng W.K."/>
            <person name="Zhao L."/>
            <person name="Hu C.X."/>
            <person name="Zhou Y.K."/>
            <person name="Han B.P."/>
            <person name="Song L.R."/>
            <person name="Shu W.S."/>
        </authorList>
    </citation>
    <scope>NUCLEOTIDE SEQUENCE [LARGE SCALE GENOMIC DNA]</scope>
    <source>
        <strain evidence="2">FACHB-251</strain>
    </source>
</reference>
<dbReference type="GO" id="GO:0110001">
    <property type="term" value="C:toxin-antitoxin complex"/>
    <property type="evidence" value="ECO:0007669"/>
    <property type="project" value="InterPro"/>
</dbReference>
<evidence type="ECO:0000313" key="2">
    <source>
        <dbReference type="Proteomes" id="UP000662185"/>
    </source>
</evidence>
<sequence length="131" mass="15249">MHVISRKKLREYCQEHADCCEALDDWYFTVSKADWGNLVEVQSVYPKAEAVGNLTVFNIKGNKYRLIANTIAKTLKPNKIVTISIGFQAYLRKLAIVLIASINYESQVIYIKYVLTHAEYDKDYWKNDPYF</sequence>